<feature type="transmembrane region" description="Helical" evidence="14">
    <location>
        <begin position="96"/>
        <end position="119"/>
    </location>
</feature>
<evidence type="ECO:0000256" key="8">
    <source>
        <dbReference type="ARBA" id="ARBA00022833"/>
    </source>
</evidence>
<sequence>MKEALDNIQLENLVDWSKPMFWQVGQLGKQYKTWVHLPVDRPLRLFRYDFIEFFSKTPWFVVPIVWLPLAIYLLYRGVLMSTVLHDSAGPAWYSALLRYTFLASCVGVFVLGCIGWSLIEYCLHRFVFHAEPPSESPFWISMHFVLHGQHHKVPFDPGRLVFPPVAASLFVIVLYFSLCSLLPDAVASCYTSGTLFGYVCYDLTHYYLHHGVPSNGSYFARLKQHHVQHHFAQQNRGFGISTKLWDQPFNTMIKWNCPAEEEDDEKEGHKSQ</sequence>
<keyword evidence="10" id="KW-0560">Oxidoreductase</keyword>
<keyword evidence="5" id="KW-0479">Metal-binding</keyword>
<dbReference type="Pfam" id="PF04116">
    <property type="entry name" value="FA_hydroxylase"/>
    <property type="match status" value="1"/>
</dbReference>
<proteinExistence type="predicted"/>
<evidence type="ECO:0000313" key="17">
    <source>
        <dbReference type="RefSeq" id="XP_014661658.1"/>
    </source>
</evidence>
<keyword evidence="11" id="KW-0443">Lipid metabolism</keyword>
<evidence type="ECO:0000259" key="15">
    <source>
        <dbReference type="Pfam" id="PF04116"/>
    </source>
</evidence>
<keyword evidence="12 14" id="KW-0472">Membrane</keyword>
<reference evidence="17" key="1">
    <citation type="submission" date="2025-08" db="UniProtKB">
        <authorList>
            <consortium name="RefSeq"/>
        </authorList>
    </citation>
    <scope>IDENTIFICATION</scope>
</reference>
<keyword evidence="13" id="KW-0275">Fatty acid biosynthesis</keyword>
<keyword evidence="4 14" id="KW-0812">Transmembrane</keyword>
<evidence type="ECO:0000313" key="16">
    <source>
        <dbReference type="Proteomes" id="UP000695022"/>
    </source>
</evidence>
<dbReference type="PANTHER" id="PTHR12863:SF1">
    <property type="entry name" value="FATTY ACID 2-HYDROXYLASE"/>
    <property type="match status" value="1"/>
</dbReference>
<organism evidence="16 17">
    <name type="scientific">Priapulus caudatus</name>
    <name type="common">Priapulid worm</name>
    <dbReference type="NCBI Taxonomy" id="37621"/>
    <lineage>
        <taxon>Eukaryota</taxon>
        <taxon>Metazoa</taxon>
        <taxon>Ecdysozoa</taxon>
        <taxon>Scalidophora</taxon>
        <taxon>Priapulida</taxon>
        <taxon>Priapulimorpha</taxon>
        <taxon>Priapulimorphida</taxon>
        <taxon>Priapulidae</taxon>
        <taxon>Priapulus</taxon>
    </lineage>
</organism>
<evidence type="ECO:0000256" key="6">
    <source>
        <dbReference type="ARBA" id="ARBA00022824"/>
    </source>
</evidence>
<feature type="domain" description="Fatty acid hydroxylase" evidence="15">
    <location>
        <begin position="109"/>
        <end position="251"/>
    </location>
</feature>
<evidence type="ECO:0000256" key="5">
    <source>
        <dbReference type="ARBA" id="ARBA00022723"/>
    </source>
</evidence>
<evidence type="ECO:0000256" key="1">
    <source>
        <dbReference type="ARBA" id="ARBA00001947"/>
    </source>
</evidence>
<evidence type="ECO:0000256" key="9">
    <source>
        <dbReference type="ARBA" id="ARBA00022989"/>
    </source>
</evidence>
<dbReference type="PANTHER" id="PTHR12863">
    <property type="entry name" value="FATTY ACID HYDROXYLASE"/>
    <property type="match status" value="1"/>
</dbReference>
<protein>
    <submittedName>
        <fullName evidence="17">Fatty acid 2-hydroxylase-like</fullName>
    </submittedName>
</protein>
<dbReference type="RefSeq" id="XP_014661658.1">
    <property type="nucleotide sequence ID" value="XM_014806172.1"/>
</dbReference>
<keyword evidence="8" id="KW-0862">Zinc</keyword>
<evidence type="ECO:0000256" key="14">
    <source>
        <dbReference type="SAM" id="Phobius"/>
    </source>
</evidence>
<dbReference type="GeneID" id="106804823"/>
<keyword evidence="9 14" id="KW-1133">Transmembrane helix</keyword>
<keyword evidence="16" id="KW-1185">Reference proteome</keyword>
<keyword evidence="7" id="KW-0276">Fatty acid metabolism</keyword>
<evidence type="ECO:0000256" key="4">
    <source>
        <dbReference type="ARBA" id="ARBA00022692"/>
    </source>
</evidence>
<evidence type="ECO:0000256" key="11">
    <source>
        <dbReference type="ARBA" id="ARBA00023098"/>
    </source>
</evidence>
<keyword evidence="3" id="KW-0444">Lipid biosynthesis</keyword>
<name>A0ABM1DNY7_PRICU</name>
<dbReference type="InterPro" id="IPR014430">
    <property type="entry name" value="Scs7"/>
</dbReference>
<dbReference type="Proteomes" id="UP000695022">
    <property type="component" value="Unplaced"/>
</dbReference>
<accession>A0ABM1DNY7</accession>
<gene>
    <name evidence="17" type="primary">LOC106804823</name>
</gene>
<dbReference type="InterPro" id="IPR006694">
    <property type="entry name" value="Fatty_acid_hydroxylase"/>
</dbReference>
<feature type="transmembrane region" description="Helical" evidence="14">
    <location>
        <begin position="57"/>
        <end position="75"/>
    </location>
</feature>
<evidence type="ECO:0000256" key="12">
    <source>
        <dbReference type="ARBA" id="ARBA00023136"/>
    </source>
</evidence>
<evidence type="ECO:0000256" key="7">
    <source>
        <dbReference type="ARBA" id="ARBA00022832"/>
    </source>
</evidence>
<evidence type="ECO:0000256" key="3">
    <source>
        <dbReference type="ARBA" id="ARBA00022516"/>
    </source>
</evidence>
<feature type="transmembrane region" description="Helical" evidence="14">
    <location>
        <begin position="161"/>
        <end position="182"/>
    </location>
</feature>
<evidence type="ECO:0000256" key="10">
    <source>
        <dbReference type="ARBA" id="ARBA00023002"/>
    </source>
</evidence>
<evidence type="ECO:0000256" key="13">
    <source>
        <dbReference type="ARBA" id="ARBA00023160"/>
    </source>
</evidence>
<comment type="subcellular location">
    <subcellularLocation>
        <location evidence="2">Endoplasmic reticulum membrane</location>
        <topology evidence="2">Multi-pass membrane protein</topology>
    </subcellularLocation>
</comment>
<evidence type="ECO:0000256" key="2">
    <source>
        <dbReference type="ARBA" id="ARBA00004477"/>
    </source>
</evidence>
<keyword evidence="6" id="KW-0256">Endoplasmic reticulum</keyword>
<comment type="cofactor">
    <cofactor evidence="1">
        <name>Zn(2+)</name>
        <dbReference type="ChEBI" id="CHEBI:29105"/>
    </cofactor>
</comment>